<dbReference type="Proteomes" id="UP001152531">
    <property type="component" value="Unassembled WGS sequence"/>
</dbReference>
<reference evidence="1" key="1">
    <citation type="submission" date="2022-06" db="EMBL/GenBank/DDBJ databases">
        <authorList>
            <person name="Legras J.-L."/>
            <person name="Devillers H."/>
            <person name="Grondin C."/>
        </authorList>
    </citation>
    <scope>NUCLEOTIDE SEQUENCE</scope>
    <source>
        <strain evidence="1">CLIB 1444</strain>
    </source>
</reference>
<evidence type="ECO:0000313" key="1">
    <source>
        <dbReference type="EMBL" id="CAH6720933.1"/>
    </source>
</evidence>
<gene>
    <name evidence="1" type="ORF">CLIB1444_04S11210</name>
</gene>
<sequence>MFSSNLSKSKSENLLRKLTGDLTKASDKKKSSTEALLGELNKKVTKKKKNKIINKKAITEAKDLKRINYEIIKSKPKDQLDDHHKKYLKKLVRKNKRLLINDEEDLEDIQAEILNFEKKAPKKDKSFKEHKFPGLTPGLAPVGYESDDEDDE</sequence>
<keyword evidence="2" id="KW-1185">Reference proteome</keyword>
<name>A0ACA9Y7G2_9ASCO</name>
<evidence type="ECO:0000313" key="2">
    <source>
        <dbReference type="Proteomes" id="UP001152531"/>
    </source>
</evidence>
<accession>A0ACA9Y7G2</accession>
<dbReference type="EMBL" id="CALSDN010000004">
    <property type="protein sequence ID" value="CAH6720933.1"/>
    <property type="molecule type" value="Genomic_DNA"/>
</dbReference>
<protein>
    <submittedName>
        <fullName evidence="1">Regulator of rDNA transcription 14</fullName>
    </submittedName>
</protein>
<proteinExistence type="predicted"/>
<comment type="caution">
    <text evidence="1">The sequence shown here is derived from an EMBL/GenBank/DDBJ whole genome shotgun (WGS) entry which is preliminary data.</text>
</comment>
<organism evidence="1 2">
    <name type="scientific">[Candida] jaroonii</name>
    <dbReference type="NCBI Taxonomy" id="467808"/>
    <lineage>
        <taxon>Eukaryota</taxon>
        <taxon>Fungi</taxon>
        <taxon>Dikarya</taxon>
        <taxon>Ascomycota</taxon>
        <taxon>Saccharomycotina</taxon>
        <taxon>Pichiomycetes</taxon>
        <taxon>Debaryomycetaceae</taxon>
        <taxon>Yamadazyma</taxon>
    </lineage>
</organism>